<organism evidence="2 3">
    <name type="scientific">Cercophora newfieldiana</name>
    <dbReference type="NCBI Taxonomy" id="92897"/>
    <lineage>
        <taxon>Eukaryota</taxon>
        <taxon>Fungi</taxon>
        <taxon>Dikarya</taxon>
        <taxon>Ascomycota</taxon>
        <taxon>Pezizomycotina</taxon>
        <taxon>Sordariomycetes</taxon>
        <taxon>Sordariomycetidae</taxon>
        <taxon>Sordariales</taxon>
        <taxon>Lasiosphaeriaceae</taxon>
        <taxon>Cercophora</taxon>
    </lineage>
</organism>
<feature type="region of interest" description="Disordered" evidence="1">
    <location>
        <begin position="1"/>
        <end position="24"/>
    </location>
</feature>
<feature type="compositionally biased region" description="Basic and acidic residues" evidence="1">
    <location>
        <begin position="1"/>
        <end position="16"/>
    </location>
</feature>
<dbReference type="Proteomes" id="UP001174936">
    <property type="component" value="Unassembled WGS sequence"/>
</dbReference>
<proteinExistence type="predicted"/>
<evidence type="ECO:0000256" key="1">
    <source>
        <dbReference type="SAM" id="MobiDB-lite"/>
    </source>
</evidence>
<evidence type="ECO:0000313" key="2">
    <source>
        <dbReference type="EMBL" id="KAK0648444.1"/>
    </source>
</evidence>
<sequence length="345" mass="38418">MDSRGTKRPASFEKEPTGSPKRQCPDDMIEFKFFACPFFVRNPLVFFECRPRHRKPAERAKDKPTNAPNTDKDQERRENTNMFQRDRLSDLVQHIKLKHKAGSLFCPRCRVQFEGDNQQSKFEKHCRDDGSECAKDTSMDKVEISDAEMQQIKETGGKGVSPDQRWKQIWHILFGGKADPRLRLASAPRAIPGTGLRDIKDWIRSFAEPPLGAKDCPICCFPGCRHAAVDEMCQDIIASVKRSVPNVPTSAPHQATSGLDPTSGDMAPQSIGPDPGPAPEHGDLQPLQSYGDAGLSRNEDREDGSFSSLVNYNADTQPEGNDSGNLDPRLFSPESQLPQSPRGEN</sequence>
<keyword evidence="3" id="KW-1185">Reference proteome</keyword>
<gene>
    <name evidence="2" type="ORF">B0T16DRAFT_455922</name>
</gene>
<protein>
    <submittedName>
        <fullName evidence="2">Uncharacterized protein</fullName>
    </submittedName>
</protein>
<feature type="compositionally biased region" description="Basic and acidic residues" evidence="1">
    <location>
        <begin position="57"/>
        <end position="80"/>
    </location>
</feature>
<dbReference type="EMBL" id="JAULSV010000003">
    <property type="protein sequence ID" value="KAK0648444.1"/>
    <property type="molecule type" value="Genomic_DNA"/>
</dbReference>
<reference evidence="2" key="1">
    <citation type="submission" date="2023-06" db="EMBL/GenBank/DDBJ databases">
        <title>Genome-scale phylogeny and comparative genomics of the fungal order Sordariales.</title>
        <authorList>
            <consortium name="Lawrence Berkeley National Laboratory"/>
            <person name="Hensen N."/>
            <person name="Bonometti L."/>
            <person name="Westerberg I."/>
            <person name="Brannstrom I.O."/>
            <person name="Guillou S."/>
            <person name="Cros-Aarteil S."/>
            <person name="Calhoun S."/>
            <person name="Haridas S."/>
            <person name="Kuo A."/>
            <person name="Mondo S."/>
            <person name="Pangilinan J."/>
            <person name="Riley R."/>
            <person name="Labutti K."/>
            <person name="Andreopoulos B."/>
            <person name="Lipzen A."/>
            <person name="Chen C."/>
            <person name="Yanf M."/>
            <person name="Daum C."/>
            <person name="Ng V."/>
            <person name="Clum A."/>
            <person name="Steindorff A."/>
            <person name="Ohm R."/>
            <person name="Martin F."/>
            <person name="Silar P."/>
            <person name="Natvig D."/>
            <person name="Lalanne C."/>
            <person name="Gautier V."/>
            <person name="Ament-Velasquez S.L."/>
            <person name="Kruys A."/>
            <person name="Hutchinson M.I."/>
            <person name="Powell A.J."/>
            <person name="Barry K."/>
            <person name="Miller A.N."/>
            <person name="Grigoriev I.V."/>
            <person name="Debuchy R."/>
            <person name="Gladieux P."/>
            <person name="Thoren M.H."/>
            <person name="Johannesson H."/>
        </authorList>
    </citation>
    <scope>NUCLEOTIDE SEQUENCE</scope>
    <source>
        <strain evidence="2">SMH2532-1</strain>
    </source>
</reference>
<dbReference type="AlphaFoldDB" id="A0AA39Y9Y4"/>
<comment type="caution">
    <text evidence="2">The sequence shown here is derived from an EMBL/GenBank/DDBJ whole genome shotgun (WGS) entry which is preliminary data.</text>
</comment>
<name>A0AA39Y9Y4_9PEZI</name>
<feature type="compositionally biased region" description="Polar residues" evidence="1">
    <location>
        <begin position="246"/>
        <end position="260"/>
    </location>
</feature>
<evidence type="ECO:0000313" key="3">
    <source>
        <dbReference type="Proteomes" id="UP001174936"/>
    </source>
</evidence>
<feature type="region of interest" description="Disordered" evidence="1">
    <location>
        <begin position="244"/>
        <end position="345"/>
    </location>
</feature>
<accession>A0AA39Y9Y4</accession>
<feature type="compositionally biased region" description="Polar residues" evidence="1">
    <location>
        <begin position="305"/>
        <end position="324"/>
    </location>
</feature>
<feature type="region of interest" description="Disordered" evidence="1">
    <location>
        <begin position="55"/>
        <end position="80"/>
    </location>
</feature>